<dbReference type="InterPro" id="IPR039437">
    <property type="entry name" value="FrzH/put_lumazine-bd"/>
</dbReference>
<name>A0A937A357_9FLAO</name>
<dbReference type="Proteomes" id="UP000651057">
    <property type="component" value="Unassembled WGS sequence"/>
</dbReference>
<reference evidence="1" key="1">
    <citation type="submission" date="2021-01" db="EMBL/GenBank/DDBJ databases">
        <authorList>
            <person name="Zhong Y.L."/>
        </authorList>
    </citation>
    <scope>NUCLEOTIDE SEQUENCE</scope>
    <source>
        <strain evidence="1">KCTC 23302</strain>
    </source>
</reference>
<dbReference type="InterPro" id="IPR032710">
    <property type="entry name" value="NTF2-like_dom_sf"/>
</dbReference>
<dbReference type="SUPFAM" id="SSF54427">
    <property type="entry name" value="NTF2-like"/>
    <property type="match status" value="1"/>
</dbReference>
<accession>A0A937A357</accession>
<dbReference type="AlphaFoldDB" id="A0A937A357"/>
<dbReference type="EMBL" id="JAERQJ010000016">
    <property type="protein sequence ID" value="MBL0686011.1"/>
    <property type="molecule type" value="Genomic_DNA"/>
</dbReference>
<evidence type="ECO:0000313" key="2">
    <source>
        <dbReference type="Proteomes" id="UP000651057"/>
    </source>
</evidence>
<dbReference type="Gene3D" id="3.10.450.50">
    <property type="match status" value="1"/>
</dbReference>
<gene>
    <name evidence="1" type="ORF">JJQ60_20965</name>
</gene>
<dbReference type="RefSeq" id="WP_201924525.1">
    <property type="nucleotide sequence ID" value="NZ_BAABAX010000028.1"/>
</dbReference>
<comment type="caution">
    <text evidence="1">The sequence shown here is derived from an EMBL/GenBank/DDBJ whole genome shotgun (WGS) entry which is preliminary data.</text>
</comment>
<protein>
    <submittedName>
        <fullName evidence="1">Nuclear transport factor 2 family protein</fullName>
    </submittedName>
</protein>
<evidence type="ECO:0000313" key="1">
    <source>
        <dbReference type="EMBL" id="MBL0686011.1"/>
    </source>
</evidence>
<proteinExistence type="predicted"/>
<organism evidence="1 2">
    <name type="scientific">Aquimarina mytili</name>
    <dbReference type="NCBI Taxonomy" id="874423"/>
    <lineage>
        <taxon>Bacteria</taxon>
        <taxon>Pseudomonadati</taxon>
        <taxon>Bacteroidota</taxon>
        <taxon>Flavobacteriia</taxon>
        <taxon>Flavobacteriales</taxon>
        <taxon>Flavobacteriaceae</taxon>
        <taxon>Aquimarina</taxon>
    </lineage>
</organism>
<keyword evidence="2" id="KW-1185">Reference proteome</keyword>
<dbReference type="Pfam" id="PF12893">
    <property type="entry name" value="Lumazine_bd_2"/>
    <property type="match status" value="1"/>
</dbReference>
<sequence>MYKLTVFAFLLFTSVVYSQKDHSKDVNRYKKEVKQTILQFFEGFHAGDTAKIKKTIDHNIVMQTIAKTKEGKIKTVKTDVEKFLAAIHDRPAEQRWDERLLLFKIDTDSAIANVWTPYEFYLNDTFSHCGVNVFQLFNDGTSWRIIALADTRTREGCK</sequence>